<feature type="domain" description="TLDc" evidence="11">
    <location>
        <begin position="22"/>
        <end position="188"/>
    </location>
</feature>
<evidence type="ECO:0000256" key="7">
    <source>
        <dbReference type="ARBA" id="ARBA00039594"/>
    </source>
</evidence>
<dbReference type="STRING" id="6313.A0A0K0D9X9"/>
<reference evidence="12" key="1">
    <citation type="submission" date="2012-09" db="EMBL/GenBank/DDBJ databases">
        <authorList>
            <person name="Martin A.A."/>
        </authorList>
    </citation>
    <scope>NUCLEOTIDE SEQUENCE</scope>
</reference>
<keyword evidence="12" id="KW-1185">Reference proteome</keyword>
<evidence type="ECO:0000256" key="9">
    <source>
        <dbReference type="ARBA" id="ARBA00042134"/>
    </source>
</evidence>
<dbReference type="GO" id="GO:0016020">
    <property type="term" value="C:membrane"/>
    <property type="evidence" value="ECO:0007669"/>
    <property type="project" value="UniProtKB-SubCell"/>
</dbReference>
<dbReference type="PANTHER" id="PTHR23354">
    <property type="entry name" value="NUCLEOLAR PROTEIN 7/ESTROGEN RECEPTOR COACTIVATOR-RELATED"/>
    <property type="match status" value="1"/>
</dbReference>
<evidence type="ECO:0000256" key="10">
    <source>
        <dbReference type="SAM" id="SignalP"/>
    </source>
</evidence>
<proteinExistence type="predicted"/>
<dbReference type="InterPro" id="IPR006571">
    <property type="entry name" value="TLDc_dom"/>
</dbReference>
<evidence type="ECO:0000313" key="12">
    <source>
        <dbReference type="Proteomes" id="UP000035642"/>
    </source>
</evidence>
<dbReference type="GO" id="GO:0006979">
    <property type="term" value="P:response to oxidative stress"/>
    <property type="evidence" value="ECO:0007669"/>
    <property type="project" value="TreeGrafter"/>
</dbReference>
<evidence type="ECO:0000256" key="8">
    <source>
        <dbReference type="ARBA" id="ARBA00041780"/>
    </source>
</evidence>
<keyword evidence="4" id="KW-0963">Cytoplasm</keyword>
<feature type="chain" id="PRO_5005326486" description="MTOR-associated protein MEAK7" evidence="10">
    <location>
        <begin position="21"/>
        <end position="238"/>
    </location>
</feature>
<dbReference type="PROSITE" id="PS51886">
    <property type="entry name" value="TLDC"/>
    <property type="match status" value="1"/>
</dbReference>
<comment type="subcellular location">
    <subcellularLocation>
        <location evidence="3">Cytoplasm</location>
    </subcellularLocation>
    <subcellularLocation>
        <location evidence="2">Lysosome</location>
    </subcellularLocation>
    <subcellularLocation>
        <location evidence="1">Membrane</location>
    </subcellularLocation>
</comment>
<dbReference type="AlphaFoldDB" id="A0A0K0D9X9"/>
<evidence type="ECO:0000313" key="13">
    <source>
        <dbReference type="WBParaSite" id="ACAC_0000699501-mRNA-1"/>
    </source>
</evidence>
<name>A0A0K0D9X9_ANGCA</name>
<accession>A0A0K0D9X9</accession>
<keyword evidence="5" id="KW-0472">Membrane</keyword>
<dbReference type="SMART" id="SM00584">
    <property type="entry name" value="TLDc"/>
    <property type="match status" value="1"/>
</dbReference>
<dbReference type="GO" id="GO:0005764">
    <property type="term" value="C:lysosome"/>
    <property type="evidence" value="ECO:0007669"/>
    <property type="project" value="UniProtKB-SubCell"/>
</dbReference>
<dbReference type="Proteomes" id="UP000035642">
    <property type="component" value="Unassembled WGS sequence"/>
</dbReference>
<evidence type="ECO:0000256" key="1">
    <source>
        <dbReference type="ARBA" id="ARBA00004370"/>
    </source>
</evidence>
<keyword evidence="6" id="KW-0458">Lysosome</keyword>
<feature type="signal peptide" evidence="10">
    <location>
        <begin position="1"/>
        <end position="20"/>
    </location>
</feature>
<reference evidence="13" key="2">
    <citation type="submission" date="2017-02" db="UniProtKB">
        <authorList>
            <consortium name="WormBaseParasite"/>
        </authorList>
    </citation>
    <scope>IDENTIFICATION</scope>
</reference>
<dbReference type="WBParaSite" id="ACAC_0000699501-mRNA-1">
    <property type="protein sequence ID" value="ACAC_0000699501-mRNA-1"/>
    <property type="gene ID" value="ACAC_0000699501"/>
</dbReference>
<organism evidence="12 13">
    <name type="scientific">Angiostrongylus cantonensis</name>
    <name type="common">Rat lungworm</name>
    <dbReference type="NCBI Taxonomy" id="6313"/>
    <lineage>
        <taxon>Eukaryota</taxon>
        <taxon>Metazoa</taxon>
        <taxon>Ecdysozoa</taxon>
        <taxon>Nematoda</taxon>
        <taxon>Chromadorea</taxon>
        <taxon>Rhabditida</taxon>
        <taxon>Rhabditina</taxon>
        <taxon>Rhabditomorpha</taxon>
        <taxon>Strongyloidea</taxon>
        <taxon>Metastrongylidae</taxon>
        <taxon>Angiostrongylus</taxon>
    </lineage>
</organism>
<evidence type="ECO:0000256" key="3">
    <source>
        <dbReference type="ARBA" id="ARBA00004496"/>
    </source>
</evidence>
<evidence type="ECO:0000256" key="2">
    <source>
        <dbReference type="ARBA" id="ARBA00004371"/>
    </source>
</evidence>
<evidence type="ECO:0000256" key="4">
    <source>
        <dbReference type="ARBA" id="ARBA00022490"/>
    </source>
</evidence>
<dbReference type="Pfam" id="PF07534">
    <property type="entry name" value="TLD"/>
    <property type="match status" value="1"/>
</dbReference>
<evidence type="ECO:0000256" key="6">
    <source>
        <dbReference type="ARBA" id="ARBA00023228"/>
    </source>
</evidence>
<dbReference type="PANTHER" id="PTHR23354:SF131">
    <property type="entry name" value="MTOR-ASSOCIATED PROTEIN MEAK7"/>
    <property type="match status" value="1"/>
</dbReference>
<protein>
    <recommendedName>
        <fullName evidence="7">MTOR-associated protein MEAK7</fullName>
    </recommendedName>
    <alternativeName>
        <fullName evidence="9">TBC/LysM-associated domain-containing protein 1</fullName>
    </alternativeName>
    <alternativeName>
        <fullName evidence="8">TLD domain-containing protein 1</fullName>
    </alternativeName>
</protein>
<keyword evidence="10" id="KW-0732">Signal</keyword>
<sequence length="238" mass="26286">MKTVIFFSVLGKSLLPFTSCRSLLSHSATIVINMHLPTNRRSEWTLLFSSVLHGSSFSQMATRINGEGPCIVIVMSSNGKTFGCFASAGFFMGPRFHGDATSFLFEVQPQIRIFSATGLAKNYAYLNVQQSSMPNGLGIGGYESTWPFFIYEEYTTGITLANICSFEKCHLSGSDSFVISAIEVWRVGEKPHSSIENEPTRNEKSIIDKDPQARALLEISGRTMHSEAYREPAALLES</sequence>
<dbReference type="GO" id="GO:0005634">
    <property type="term" value="C:nucleus"/>
    <property type="evidence" value="ECO:0007669"/>
    <property type="project" value="TreeGrafter"/>
</dbReference>
<evidence type="ECO:0000256" key="5">
    <source>
        <dbReference type="ARBA" id="ARBA00023136"/>
    </source>
</evidence>
<evidence type="ECO:0000259" key="11">
    <source>
        <dbReference type="PROSITE" id="PS51886"/>
    </source>
</evidence>